<organism evidence="1 2">
    <name type="scientific">Nocardioides koreensis</name>
    <dbReference type="NCBI Taxonomy" id="433651"/>
    <lineage>
        <taxon>Bacteria</taxon>
        <taxon>Bacillati</taxon>
        <taxon>Actinomycetota</taxon>
        <taxon>Actinomycetes</taxon>
        <taxon>Propionibacteriales</taxon>
        <taxon>Nocardioidaceae</taxon>
        <taxon>Nocardioides</taxon>
    </lineage>
</organism>
<proteinExistence type="predicted"/>
<gene>
    <name evidence="1" type="ORF">GCM10009844_24060</name>
</gene>
<dbReference type="RefSeq" id="WP_344152093.1">
    <property type="nucleotide sequence ID" value="NZ_BAAAQR010000006.1"/>
</dbReference>
<reference evidence="2" key="1">
    <citation type="journal article" date="2019" name="Int. J. Syst. Evol. Microbiol.">
        <title>The Global Catalogue of Microorganisms (GCM) 10K type strain sequencing project: providing services to taxonomists for standard genome sequencing and annotation.</title>
        <authorList>
            <consortium name="The Broad Institute Genomics Platform"/>
            <consortium name="The Broad Institute Genome Sequencing Center for Infectious Disease"/>
            <person name="Wu L."/>
            <person name="Ma J."/>
        </authorList>
    </citation>
    <scope>NUCLEOTIDE SEQUENCE [LARGE SCALE GENOMIC DNA]</scope>
    <source>
        <strain evidence="2">JCM 16022</strain>
    </source>
</reference>
<comment type="caution">
    <text evidence="1">The sequence shown here is derived from an EMBL/GenBank/DDBJ whole genome shotgun (WGS) entry which is preliminary data.</text>
</comment>
<dbReference type="EMBL" id="BAAAQR010000006">
    <property type="protein sequence ID" value="GAA2147134.1"/>
    <property type="molecule type" value="Genomic_DNA"/>
</dbReference>
<evidence type="ECO:0000313" key="2">
    <source>
        <dbReference type="Proteomes" id="UP001501771"/>
    </source>
</evidence>
<keyword evidence="2" id="KW-1185">Reference proteome</keyword>
<sequence length="308" mass="33571">MEPSNRDRSLRAYETAVRVRGGPDMVRGADDFDRRVEVADHDWVFRQLFLYELGGLDHFLRRVAAPGLLAGADRIDEWAATPMGGYRLVEETPRELTWEDLGSGAEVRTINLGASTMTVPGGCVLGRVVPTDEGSMFESAPLVVPEGAALDVARDRRSWVDAVERACRDEYPVEDDDDDLCITGSFDFAMLTDVPGITQHWLQHLAAEIPWTRHDECDPLGLALGFVRAALDETLQPVLDNAMKGFDATPLAAGPPVSAALVEPHVSEHLLHELTPADADALRSLGARLPRPAADVCLGLAEMLREAA</sequence>
<name>A0ABP5LH25_9ACTN</name>
<dbReference type="Proteomes" id="UP001501771">
    <property type="component" value="Unassembled WGS sequence"/>
</dbReference>
<protein>
    <submittedName>
        <fullName evidence="1">Uncharacterized protein</fullName>
    </submittedName>
</protein>
<accession>A0ABP5LH25</accession>
<evidence type="ECO:0000313" key="1">
    <source>
        <dbReference type="EMBL" id="GAA2147134.1"/>
    </source>
</evidence>